<dbReference type="RefSeq" id="XP_004510210.1">
    <property type="nucleotide sequence ID" value="XM_004510153.3"/>
</dbReference>
<dbReference type="AlphaFoldDB" id="A0A1S2YUP1"/>
<evidence type="ECO:0000256" key="6">
    <source>
        <dbReference type="ARBA" id="ARBA00023212"/>
    </source>
</evidence>
<dbReference type="FunFam" id="1.10.418.10:FF:000041">
    <property type="entry name" value="Fimbrin-2 isoform A"/>
    <property type="match status" value="1"/>
</dbReference>
<dbReference type="PANTHER" id="PTHR19961">
    <property type="entry name" value="FIMBRIN/PLASTIN"/>
    <property type="match status" value="1"/>
</dbReference>
<evidence type="ECO:0000313" key="9">
    <source>
        <dbReference type="Proteomes" id="UP000087171"/>
    </source>
</evidence>
<dbReference type="GO" id="GO:0051015">
    <property type="term" value="F:actin filament binding"/>
    <property type="evidence" value="ECO:0007669"/>
    <property type="project" value="InterPro"/>
</dbReference>
<feature type="region of interest" description="Disordered" evidence="7">
    <location>
        <begin position="631"/>
        <end position="666"/>
    </location>
</feature>
<evidence type="ECO:0000256" key="5">
    <source>
        <dbReference type="ARBA" id="ARBA00023203"/>
    </source>
</evidence>
<feature type="compositionally biased region" description="Polar residues" evidence="7">
    <location>
        <begin position="632"/>
        <end position="644"/>
    </location>
</feature>
<dbReference type="GO" id="GO:0032432">
    <property type="term" value="C:actin filament bundle"/>
    <property type="evidence" value="ECO:0007669"/>
    <property type="project" value="TreeGrafter"/>
</dbReference>
<keyword evidence="4" id="KW-0677">Repeat</keyword>
<feature type="domain" description="Calponin-homology (CH)" evidence="8">
    <location>
        <begin position="514"/>
        <end position="622"/>
    </location>
</feature>
<dbReference type="FunFam" id="1.10.418.10:FF:000031">
    <property type="entry name" value="Fimbrin-2 like"/>
    <property type="match status" value="1"/>
</dbReference>
<proteinExistence type="predicted"/>
<keyword evidence="3" id="KW-0963">Cytoplasm</keyword>
<dbReference type="GeneID" id="101506245"/>
<dbReference type="GO" id="GO:0051639">
    <property type="term" value="P:actin filament network formation"/>
    <property type="evidence" value="ECO:0007669"/>
    <property type="project" value="TreeGrafter"/>
</dbReference>
<sequence>MSGHWGILVSDPCLQNQFTQVELRSLKTHFMSMRRESGKLVIGDLASKMSSLKVVGENLSEEERASYVHDLYQNIDEEVDFELFLKVYLKLQTFASSRSGNSPKNSSAFLKAATTTLLHTISESEKSSYITHINHYLAQDEFLKKYLPIDPSTNELFEIVKDGVLLCKLINVAVPGTIDERAINTKRLLNPWERNENHTLCLNSAKAIGCTVVNIGTQDFIEGRRHLVLGLISQIIKIQLLADLNLKKTPQLLELLDDSKDMEELLNLPPEKILLRWMNFHLKKSGYKKIVTNFSSDVKDAEAYAHLLNVLAPEYTNPSTLAVKNPFERAKLVLEHSDKMGCKRYLTARDIVEGSPNLNLAFVAHIFQHRNGLTDQTKQISLLQTLPDDTEDSREERAFRLWINSLGNSTYINNVFEDLRNGWILLETLEKVSPGIVNWKNANKPPIKMPFKKVENCNQVVKIGKQLKFSLVNVAGNDIVQGNKKLILAYLWQLMRYNILQLLKNLRFHARGKEITDADILEWANSKVSSTGSQSRIDSFKDKSLKDGIFFLELLSSVQPRAVNWGLVTKGVTDEEKKMNATYIISIARKLGCSIFLLPEDITEVNQKMILTLTASIMSWFLKHPHEERTVVGTSDSESGSQLETTSNSTLDDSASDSSLDENGNM</sequence>
<dbReference type="PANTHER" id="PTHR19961:SF18">
    <property type="entry name" value="FI19014P1"/>
    <property type="match status" value="1"/>
</dbReference>
<keyword evidence="6" id="KW-0206">Cytoskeleton</keyword>
<evidence type="ECO:0000256" key="4">
    <source>
        <dbReference type="ARBA" id="ARBA00022737"/>
    </source>
</evidence>
<dbReference type="OrthoDB" id="431378at2759"/>
<evidence type="ECO:0000256" key="7">
    <source>
        <dbReference type="SAM" id="MobiDB-lite"/>
    </source>
</evidence>
<dbReference type="KEGG" id="cam:101506245"/>
<reference evidence="10" key="2">
    <citation type="submission" date="2025-08" db="UniProtKB">
        <authorList>
            <consortium name="RefSeq"/>
        </authorList>
    </citation>
    <scope>IDENTIFICATION</scope>
    <source>
        <tissue evidence="10">Etiolated seedlings</tissue>
    </source>
</reference>
<feature type="domain" description="Calponin-homology (CH)" evidence="8">
    <location>
        <begin position="123"/>
        <end position="240"/>
    </location>
</feature>
<dbReference type="GO" id="GO:0005737">
    <property type="term" value="C:cytoplasm"/>
    <property type="evidence" value="ECO:0007669"/>
    <property type="project" value="TreeGrafter"/>
</dbReference>
<dbReference type="PROSITE" id="PS50021">
    <property type="entry name" value="CH"/>
    <property type="match status" value="4"/>
</dbReference>
<dbReference type="InterPro" id="IPR036872">
    <property type="entry name" value="CH_dom_sf"/>
</dbReference>
<organism evidence="9 10">
    <name type="scientific">Cicer arietinum</name>
    <name type="common">Chickpea</name>
    <name type="synonym">Garbanzo</name>
    <dbReference type="NCBI Taxonomy" id="3827"/>
    <lineage>
        <taxon>Eukaryota</taxon>
        <taxon>Viridiplantae</taxon>
        <taxon>Streptophyta</taxon>
        <taxon>Embryophyta</taxon>
        <taxon>Tracheophyta</taxon>
        <taxon>Spermatophyta</taxon>
        <taxon>Magnoliopsida</taxon>
        <taxon>eudicotyledons</taxon>
        <taxon>Gunneridae</taxon>
        <taxon>Pentapetalae</taxon>
        <taxon>rosids</taxon>
        <taxon>fabids</taxon>
        <taxon>Fabales</taxon>
        <taxon>Fabaceae</taxon>
        <taxon>Papilionoideae</taxon>
        <taxon>50 kb inversion clade</taxon>
        <taxon>NPAAA clade</taxon>
        <taxon>Hologalegina</taxon>
        <taxon>IRL clade</taxon>
        <taxon>Cicereae</taxon>
        <taxon>Cicer</taxon>
    </lineage>
</organism>
<feature type="domain" description="Calponin-homology (CH)" evidence="8">
    <location>
        <begin position="393"/>
        <end position="499"/>
    </location>
</feature>
<dbReference type="FunFam" id="1.10.418.10:FF:000034">
    <property type="entry name" value="Fimbrin-2 like"/>
    <property type="match status" value="1"/>
</dbReference>
<dbReference type="PaxDb" id="3827-XP_004510210.1"/>
<dbReference type="CDD" id="cd21299">
    <property type="entry name" value="CH_AtFIM_like_rpt3"/>
    <property type="match status" value="1"/>
</dbReference>
<keyword evidence="9" id="KW-1185">Reference proteome</keyword>
<evidence type="ECO:0000313" key="10">
    <source>
        <dbReference type="RefSeq" id="XP_004510210.1"/>
    </source>
</evidence>
<dbReference type="eggNOG" id="KOG0046">
    <property type="taxonomic scope" value="Eukaryota"/>
</dbReference>
<dbReference type="Proteomes" id="UP000087171">
    <property type="component" value="Chromosome Ca7"/>
</dbReference>
<dbReference type="FunFam" id="1.10.418.10:FF:000045">
    <property type="entry name" value="Fimbrin-1 isoform A"/>
    <property type="match status" value="1"/>
</dbReference>
<dbReference type="Gene3D" id="1.10.418.10">
    <property type="entry name" value="Calponin-like domain"/>
    <property type="match status" value="4"/>
</dbReference>
<comment type="subunit">
    <text evidence="2">Interacts with F-actin.</text>
</comment>
<name>A0A1S2YUP1_CICAR</name>
<evidence type="ECO:0000256" key="1">
    <source>
        <dbReference type="ARBA" id="ARBA00004245"/>
    </source>
</evidence>
<evidence type="ECO:0000256" key="2">
    <source>
        <dbReference type="ARBA" id="ARBA00011385"/>
    </source>
</evidence>
<evidence type="ECO:0000259" key="8">
    <source>
        <dbReference type="PROSITE" id="PS50021"/>
    </source>
</evidence>
<dbReference type="GO" id="GO:0051017">
    <property type="term" value="P:actin filament bundle assembly"/>
    <property type="evidence" value="ECO:0007669"/>
    <property type="project" value="InterPro"/>
</dbReference>
<dbReference type="STRING" id="3827.A0A1S2YUP1"/>
<feature type="compositionally biased region" description="Low complexity" evidence="7">
    <location>
        <begin position="645"/>
        <end position="658"/>
    </location>
</feature>
<keyword evidence="5" id="KW-0009">Actin-binding</keyword>
<dbReference type="GO" id="GO:0005884">
    <property type="term" value="C:actin filament"/>
    <property type="evidence" value="ECO:0007669"/>
    <property type="project" value="TreeGrafter"/>
</dbReference>
<accession>A0A1S2YUP1</accession>
<dbReference type="SUPFAM" id="SSF47576">
    <property type="entry name" value="Calponin-homology domain, CH-domain"/>
    <property type="match status" value="1"/>
</dbReference>
<protein>
    <submittedName>
        <fullName evidence="10">Fimbrin-2-like</fullName>
    </submittedName>
</protein>
<comment type="subcellular location">
    <subcellularLocation>
        <location evidence="1">Cytoplasm</location>
        <location evidence="1">Cytoskeleton</location>
    </subcellularLocation>
</comment>
<dbReference type="InterPro" id="IPR039959">
    <property type="entry name" value="Fimbrin/Plastin"/>
</dbReference>
<gene>
    <name evidence="10" type="primary">LOC101506245</name>
</gene>
<dbReference type="InterPro" id="IPR001715">
    <property type="entry name" value="CH_dom"/>
</dbReference>
<dbReference type="SMART" id="SM00033">
    <property type="entry name" value="CH"/>
    <property type="match status" value="4"/>
</dbReference>
<dbReference type="Pfam" id="PF00307">
    <property type="entry name" value="CH"/>
    <property type="match status" value="4"/>
</dbReference>
<reference evidence="9" key="1">
    <citation type="journal article" date="2013" name="Nat. Biotechnol.">
        <title>Draft genome sequence of chickpea (Cicer arietinum) provides a resource for trait improvement.</title>
        <authorList>
            <person name="Varshney R.K."/>
            <person name="Song C."/>
            <person name="Saxena R.K."/>
            <person name="Azam S."/>
            <person name="Yu S."/>
            <person name="Sharpe A.G."/>
            <person name="Cannon S."/>
            <person name="Baek J."/>
            <person name="Rosen B.D."/>
            <person name="Tar'an B."/>
            <person name="Millan T."/>
            <person name="Zhang X."/>
            <person name="Ramsay L.D."/>
            <person name="Iwata A."/>
            <person name="Wang Y."/>
            <person name="Nelson W."/>
            <person name="Farmer A.D."/>
            <person name="Gaur P.M."/>
            <person name="Soderlund C."/>
            <person name="Penmetsa R.V."/>
            <person name="Xu C."/>
            <person name="Bharti A.K."/>
            <person name="He W."/>
            <person name="Winter P."/>
            <person name="Zhao S."/>
            <person name="Hane J.K."/>
            <person name="Carrasquilla-Garcia N."/>
            <person name="Condie J.A."/>
            <person name="Upadhyaya H.D."/>
            <person name="Luo M.C."/>
            <person name="Thudi M."/>
            <person name="Gowda C.L."/>
            <person name="Singh N.P."/>
            <person name="Lichtenzveig J."/>
            <person name="Gali K.K."/>
            <person name="Rubio J."/>
            <person name="Nadarajan N."/>
            <person name="Dolezel J."/>
            <person name="Bansal K.C."/>
            <person name="Xu X."/>
            <person name="Edwards D."/>
            <person name="Zhang G."/>
            <person name="Kahl G."/>
            <person name="Gil J."/>
            <person name="Singh K.B."/>
            <person name="Datta S.K."/>
            <person name="Jackson S.A."/>
            <person name="Wang J."/>
            <person name="Cook D.R."/>
        </authorList>
    </citation>
    <scope>NUCLEOTIDE SEQUENCE [LARGE SCALE GENOMIC DNA]</scope>
    <source>
        <strain evidence="9">cv. CDC Frontier</strain>
    </source>
</reference>
<feature type="domain" description="Calponin-homology (CH)" evidence="8">
    <location>
        <begin position="268"/>
        <end position="371"/>
    </location>
</feature>
<evidence type="ECO:0000256" key="3">
    <source>
        <dbReference type="ARBA" id="ARBA00022490"/>
    </source>
</evidence>
<dbReference type="CDD" id="cd21293">
    <property type="entry name" value="CH_AtFIM_like_rpt1"/>
    <property type="match status" value="1"/>
</dbReference>